<gene>
    <name evidence="1" type="ORF">L9F63_006957</name>
</gene>
<accession>A0AAD7Z995</accession>
<keyword evidence="2" id="KW-1185">Reference proteome</keyword>
<evidence type="ECO:0000313" key="1">
    <source>
        <dbReference type="EMBL" id="KAJ9576135.1"/>
    </source>
</evidence>
<dbReference type="Proteomes" id="UP001233999">
    <property type="component" value="Unassembled WGS sequence"/>
</dbReference>
<proteinExistence type="predicted"/>
<evidence type="ECO:0000313" key="2">
    <source>
        <dbReference type="Proteomes" id="UP001233999"/>
    </source>
</evidence>
<sequence>PKVFIKIIIATPAVKVYVNTFRVANNAKINPSQSLPGKTFLTHIYKTGIPALYGNRQKPSWLLGAPRQCLQSHFVRLRLFNPDIPGEMEQEKLEYMLFHSATSQ</sequence>
<dbReference type="EMBL" id="JASPKZ010009807">
    <property type="protein sequence ID" value="KAJ9576135.1"/>
    <property type="molecule type" value="Genomic_DNA"/>
</dbReference>
<protein>
    <submittedName>
        <fullName evidence="1">Uncharacterized protein</fullName>
    </submittedName>
</protein>
<comment type="caution">
    <text evidence="1">The sequence shown here is derived from an EMBL/GenBank/DDBJ whole genome shotgun (WGS) entry which is preliminary data.</text>
</comment>
<dbReference type="AlphaFoldDB" id="A0AAD7Z995"/>
<organism evidence="1 2">
    <name type="scientific">Diploptera punctata</name>
    <name type="common">Pacific beetle cockroach</name>
    <dbReference type="NCBI Taxonomy" id="6984"/>
    <lineage>
        <taxon>Eukaryota</taxon>
        <taxon>Metazoa</taxon>
        <taxon>Ecdysozoa</taxon>
        <taxon>Arthropoda</taxon>
        <taxon>Hexapoda</taxon>
        <taxon>Insecta</taxon>
        <taxon>Pterygota</taxon>
        <taxon>Neoptera</taxon>
        <taxon>Polyneoptera</taxon>
        <taxon>Dictyoptera</taxon>
        <taxon>Blattodea</taxon>
        <taxon>Blaberoidea</taxon>
        <taxon>Blaberidae</taxon>
        <taxon>Diplopterinae</taxon>
        <taxon>Diploptera</taxon>
    </lineage>
</organism>
<feature type="non-terminal residue" evidence="1">
    <location>
        <position position="1"/>
    </location>
</feature>
<reference evidence="1" key="1">
    <citation type="journal article" date="2023" name="IScience">
        <title>Live-bearing cockroach genome reveals convergent evolutionary mechanisms linked to viviparity in insects and beyond.</title>
        <authorList>
            <person name="Fouks B."/>
            <person name="Harrison M.C."/>
            <person name="Mikhailova A.A."/>
            <person name="Marchal E."/>
            <person name="English S."/>
            <person name="Carruthers M."/>
            <person name="Jennings E.C."/>
            <person name="Chiamaka E.L."/>
            <person name="Frigard R.A."/>
            <person name="Pippel M."/>
            <person name="Attardo G.M."/>
            <person name="Benoit J.B."/>
            <person name="Bornberg-Bauer E."/>
            <person name="Tobe S.S."/>
        </authorList>
    </citation>
    <scope>NUCLEOTIDE SEQUENCE</scope>
    <source>
        <strain evidence="1">Stay&amp;Tobe</strain>
    </source>
</reference>
<reference evidence="1" key="2">
    <citation type="submission" date="2023-05" db="EMBL/GenBank/DDBJ databases">
        <authorList>
            <person name="Fouks B."/>
        </authorList>
    </citation>
    <scope>NUCLEOTIDE SEQUENCE</scope>
    <source>
        <strain evidence="1">Stay&amp;Tobe</strain>
        <tissue evidence="1">Testes</tissue>
    </source>
</reference>
<name>A0AAD7Z995_DIPPU</name>